<comment type="similarity">
    <text evidence="7">Belongs to the DNA photolyase family.</text>
</comment>
<dbReference type="GO" id="GO:0071949">
    <property type="term" value="F:FAD binding"/>
    <property type="evidence" value="ECO:0007669"/>
    <property type="project" value="TreeGrafter"/>
</dbReference>
<name>A0A5J6RJ15_9BACT</name>
<organism evidence="8 9">
    <name type="scientific">Aliarcobacter cibarius</name>
    <dbReference type="NCBI Taxonomy" id="255507"/>
    <lineage>
        <taxon>Bacteria</taxon>
        <taxon>Pseudomonadati</taxon>
        <taxon>Campylobacterota</taxon>
        <taxon>Epsilonproteobacteria</taxon>
        <taxon>Campylobacterales</taxon>
        <taxon>Arcobacteraceae</taxon>
        <taxon>Aliarcobacter</taxon>
    </lineage>
</organism>
<evidence type="ECO:0000256" key="6">
    <source>
        <dbReference type="PIRSR" id="PIRSR602081-2"/>
    </source>
</evidence>
<dbReference type="SUPFAM" id="SSF52425">
    <property type="entry name" value="Cryptochrome/photolyase, N-terminal domain"/>
    <property type="match status" value="1"/>
</dbReference>
<dbReference type="Proteomes" id="UP000509513">
    <property type="component" value="Chromosome"/>
</dbReference>
<keyword evidence="8" id="KW-0456">Lyase</keyword>
<dbReference type="AlphaFoldDB" id="A0A5J6RJ15"/>
<evidence type="ECO:0000313" key="9">
    <source>
        <dbReference type="Proteomes" id="UP000509513"/>
    </source>
</evidence>
<proteinExistence type="inferred from homology"/>
<evidence type="ECO:0000256" key="4">
    <source>
        <dbReference type="ARBA" id="ARBA00022991"/>
    </source>
</evidence>
<reference evidence="8 9" key="1">
    <citation type="submission" date="2020-05" db="EMBL/GenBank/DDBJ databases">
        <title>Complete genome sequencing of Campylobacter and Arcobacter type strains.</title>
        <authorList>
            <person name="Miller W.G."/>
            <person name="Yee E."/>
        </authorList>
    </citation>
    <scope>NUCLEOTIDE SEQUENCE [LARGE SCALE GENOMIC DNA]</scope>
    <source>
        <strain evidence="8 9">LMG 21996</strain>
    </source>
</reference>
<evidence type="ECO:0000256" key="5">
    <source>
        <dbReference type="PIRSR" id="PIRSR602081-1"/>
    </source>
</evidence>
<accession>A0A5J6RJ15</accession>
<dbReference type="Gene3D" id="3.40.50.620">
    <property type="entry name" value="HUPs"/>
    <property type="match status" value="1"/>
</dbReference>
<dbReference type="PROSITE" id="PS00394">
    <property type="entry name" value="DNA_PHOTOLYASES_1_1"/>
    <property type="match status" value="1"/>
</dbReference>
<dbReference type="InterPro" id="IPR036155">
    <property type="entry name" value="Crypto/Photolyase_N_sf"/>
</dbReference>
<dbReference type="InterPro" id="IPR036134">
    <property type="entry name" value="Crypto/Photolyase_FAD-like_sf"/>
</dbReference>
<dbReference type="EC" id="4.1.99.3" evidence="8"/>
<feature type="site" description="Electron transfer via tryptophanyl radical" evidence="6">
    <location>
        <position position="286"/>
    </location>
</feature>
<gene>
    <name evidence="8" type="primary">phrB</name>
    <name evidence="8" type="ORF">ACBT_1502</name>
</gene>
<feature type="site" description="Electron transfer via tryptophanyl radical" evidence="6">
    <location>
        <position position="362"/>
    </location>
</feature>
<dbReference type="Pfam" id="PF00875">
    <property type="entry name" value="DNA_photolyase"/>
    <property type="match status" value="1"/>
</dbReference>
<keyword evidence="3 5" id="KW-0274">FAD</keyword>
<evidence type="ECO:0000256" key="2">
    <source>
        <dbReference type="ARBA" id="ARBA00022630"/>
    </source>
</evidence>
<comment type="cofactor">
    <cofactor evidence="1">
        <name>(6R)-5,10-methylene-5,6,7,8-tetrahydrofolate</name>
        <dbReference type="ChEBI" id="CHEBI:15636"/>
    </cofactor>
</comment>
<evidence type="ECO:0000256" key="3">
    <source>
        <dbReference type="ARBA" id="ARBA00022827"/>
    </source>
</evidence>
<dbReference type="Gene3D" id="1.25.40.80">
    <property type="match status" value="1"/>
</dbReference>
<dbReference type="InterPro" id="IPR002081">
    <property type="entry name" value="Cryptochrome/DNA_photolyase_1"/>
</dbReference>
<dbReference type="PANTHER" id="PTHR11455:SF9">
    <property type="entry name" value="CRYPTOCHROME CIRCADIAN CLOCK 5 ISOFORM X1"/>
    <property type="match status" value="1"/>
</dbReference>
<dbReference type="RefSeq" id="WP_024776186.1">
    <property type="nucleotide sequence ID" value="NZ_CP043857.1"/>
</dbReference>
<dbReference type="GO" id="GO:0009416">
    <property type="term" value="P:response to light stimulus"/>
    <property type="evidence" value="ECO:0007669"/>
    <property type="project" value="TreeGrafter"/>
</dbReference>
<feature type="binding site" evidence="5">
    <location>
        <begin position="257"/>
        <end position="264"/>
    </location>
    <ligand>
        <name>FAD</name>
        <dbReference type="ChEBI" id="CHEBI:57692"/>
    </ligand>
</feature>
<keyword evidence="2 5" id="KW-0285">Flavoprotein</keyword>
<dbReference type="InterPro" id="IPR005101">
    <property type="entry name" value="Cryptochr/Photolyase_FAD-bd"/>
</dbReference>
<evidence type="ECO:0000256" key="1">
    <source>
        <dbReference type="ARBA" id="ARBA00001932"/>
    </source>
</evidence>
<dbReference type="InterPro" id="IPR018394">
    <property type="entry name" value="DNA_photolyase_1_CS_C"/>
</dbReference>
<dbReference type="InterPro" id="IPR006050">
    <property type="entry name" value="DNA_photolyase_N"/>
</dbReference>
<comment type="cofactor">
    <cofactor evidence="5">
        <name>FAD</name>
        <dbReference type="ChEBI" id="CHEBI:57692"/>
    </cofactor>
    <text evidence="5">Binds 1 FAD per subunit.</text>
</comment>
<dbReference type="KEGG" id="acib:ACBT_1502"/>
<keyword evidence="4 7" id="KW-0157">Chromophore</keyword>
<dbReference type="Pfam" id="PF03441">
    <property type="entry name" value="FAD_binding_7"/>
    <property type="match status" value="1"/>
</dbReference>
<dbReference type="SUPFAM" id="SSF48173">
    <property type="entry name" value="Cryptochrome/photolyase FAD-binding domain"/>
    <property type="match status" value="1"/>
</dbReference>
<dbReference type="GO" id="GO:0003904">
    <property type="term" value="F:deoxyribodipyrimidine photo-lyase activity"/>
    <property type="evidence" value="ECO:0007669"/>
    <property type="project" value="UniProtKB-EC"/>
</dbReference>
<dbReference type="InterPro" id="IPR014729">
    <property type="entry name" value="Rossmann-like_a/b/a_fold"/>
</dbReference>
<dbReference type="PROSITE" id="PS51645">
    <property type="entry name" value="PHR_CRY_ALPHA_BETA"/>
    <property type="match status" value="1"/>
</dbReference>
<sequence length="450" mass="53295">MKQILWFRRDLRIIDNEILSSAKGEVLPIFIFDKNILQNLPNNDKRVTFIHKSVYELKENLKKIGLDLALFFDTPTNVFTKLKKQGFDEILTSIDFDSYAKKRDDEIEKIIPLRRFLDSYLINPKDILKSDKTPYKVFTPFYNSLEPLHQSNYIKEFEVSKNINKVDFDYSFFPSLDELGFEKQDLPNFLYKTADELICDFSKKIRNYQENRDFFYLDVGSNLSVHLRFGLISPKMVFNKIKKLQAPKKEIDFFIRELIWREFYNYILYHFPKSEFENLNGINVNWNQNEEDFQKWCEGNTGVPIIDASMRHLNSTGLMHNRLRMIVASYLVKNLLVDWKKGEAYFAQKLLDYEASSNIGSWQWAASTGVDAVPYFRVFNPYLQSKKFDNEALFIKTVLKELKDVEPKKIHNENGVQEDIFLTYPKQIVSINYSRDRAILEFKRANCEKV</sequence>
<evidence type="ECO:0000256" key="7">
    <source>
        <dbReference type="RuleBase" id="RU004182"/>
    </source>
</evidence>
<dbReference type="Gene3D" id="1.10.579.10">
    <property type="entry name" value="DNA Cyclobutane Dipyrimidine Photolyase, subunit A, domain 3"/>
    <property type="match status" value="1"/>
</dbReference>
<protein>
    <submittedName>
        <fullName evidence="8">Deoxyribodipyrimidine photolyase</fullName>
        <ecNumber evidence="8">4.1.99.3</ecNumber>
    </submittedName>
</protein>
<dbReference type="GO" id="GO:0006950">
    <property type="term" value="P:response to stress"/>
    <property type="evidence" value="ECO:0007669"/>
    <property type="project" value="UniProtKB-ARBA"/>
</dbReference>
<dbReference type="PANTHER" id="PTHR11455">
    <property type="entry name" value="CRYPTOCHROME"/>
    <property type="match status" value="1"/>
</dbReference>
<dbReference type="OrthoDB" id="9772484at2"/>
<feature type="binding site" evidence="5">
    <location>
        <position position="254"/>
    </location>
    <ligand>
        <name>FAD</name>
        <dbReference type="ChEBI" id="CHEBI:57692"/>
    </ligand>
</feature>
<dbReference type="GO" id="GO:0006139">
    <property type="term" value="P:nucleobase-containing compound metabolic process"/>
    <property type="evidence" value="ECO:0007669"/>
    <property type="project" value="UniProtKB-ARBA"/>
</dbReference>
<dbReference type="EMBL" id="CP054051">
    <property type="protein sequence ID" value="QKJ27402.1"/>
    <property type="molecule type" value="Genomic_DNA"/>
</dbReference>
<feature type="binding site" evidence="5">
    <location>
        <position position="208"/>
    </location>
    <ligand>
        <name>FAD</name>
        <dbReference type="ChEBI" id="CHEBI:57692"/>
    </ligand>
</feature>
<feature type="site" description="Electron transfer via tryptophanyl radical" evidence="6">
    <location>
        <position position="339"/>
    </location>
</feature>
<dbReference type="PRINTS" id="PR00147">
    <property type="entry name" value="DNAPHOTLYASE"/>
</dbReference>
<dbReference type="GO" id="GO:0003677">
    <property type="term" value="F:DNA binding"/>
    <property type="evidence" value="ECO:0007669"/>
    <property type="project" value="TreeGrafter"/>
</dbReference>
<evidence type="ECO:0000313" key="8">
    <source>
        <dbReference type="EMBL" id="QKJ27402.1"/>
    </source>
</evidence>